<evidence type="ECO:0000313" key="1">
    <source>
        <dbReference type="EMBL" id="MBK3497180.1"/>
    </source>
</evidence>
<sequence length="56" mass="6589">MKQYYVVLRQEEKDHLKDTIDALSLDEAFAVAKIRYQEEMGTEESLFVYAANEYVP</sequence>
<evidence type="ECO:0000313" key="2">
    <source>
        <dbReference type="Proteomes" id="UP000618943"/>
    </source>
</evidence>
<name>A0ABS1HCL1_9BACL</name>
<accession>A0ABS1HCL1</accession>
<dbReference type="Proteomes" id="UP000618943">
    <property type="component" value="Unassembled WGS sequence"/>
</dbReference>
<dbReference type="EMBL" id="JAEOAH010000053">
    <property type="protein sequence ID" value="MBK3497180.1"/>
    <property type="molecule type" value="Genomic_DNA"/>
</dbReference>
<dbReference type="RefSeq" id="WP_200750483.1">
    <property type="nucleotide sequence ID" value="NZ_JAEOAH010000053.1"/>
</dbReference>
<reference evidence="1 2" key="1">
    <citation type="submission" date="2020-12" db="EMBL/GenBank/DDBJ databases">
        <title>YIM B01967 draft genome.</title>
        <authorList>
            <person name="Yan X."/>
        </authorList>
    </citation>
    <scope>NUCLEOTIDE SEQUENCE [LARGE SCALE GENOMIC DNA]</scope>
    <source>
        <strain evidence="1 2">YIM B01967</strain>
    </source>
</reference>
<organism evidence="1 2">
    <name type="scientific">Viridibacillus soli</name>
    <dbReference type="NCBI Taxonomy" id="2798301"/>
    <lineage>
        <taxon>Bacteria</taxon>
        <taxon>Bacillati</taxon>
        <taxon>Bacillota</taxon>
        <taxon>Bacilli</taxon>
        <taxon>Bacillales</taxon>
        <taxon>Caryophanaceae</taxon>
        <taxon>Viridibacillus</taxon>
    </lineage>
</organism>
<comment type="caution">
    <text evidence="1">The sequence shown here is derived from an EMBL/GenBank/DDBJ whole genome shotgun (WGS) entry which is preliminary data.</text>
</comment>
<keyword evidence="2" id="KW-1185">Reference proteome</keyword>
<gene>
    <name evidence="1" type="ORF">JFL43_20580</name>
</gene>
<proteinExistence type="predicted"/>
<protein>
    <submittedName>
        <fullName evidence="1">Uncharacterized protein</fullName>
    </submittedName>
</protein>